<evidence type="ECO:0000313" key="3">
    <source>
        <dbReference type="Proteomes" id="UP001286313"/>
    </source>
</evidence>
<organism evidence="2 3">
    <name type="scientific">Petrolisthes cinctipes</name>
    <name type="common">Flat porcelain crab</name>
    <dbReference type="NCBI Taxonomy" id="88211"/>
    <lineage>
        <taxon>Eukaryota</taxon>
        <taxon>Metazoa</taxon>
        <taxon>Ecdysozoa</taxon>
        <taxon>Arthropoda</taxon>
        <taxon>Crustacea</taxon>
        <taxon>Multicrustacea</taxon>
        <taxon>Malacostraca</taxon>
        <taxon>Eumalacostraca</taxon>
        <taxon>Eucarida</taxon>
        <taxon>Decapoda</taxon>
        <taxon>Pleocyemata</taxon>
        <taxon>Anomura</taxon>
        <taxon>Galatheoidea</taxon>
        <taxon>Porcellanidae</taxon>
        <taxon>Petrolisthes</taxon>
    </lineage>
</organism>
<feature type="region of interest" description="Disordered" evidence="1">
    <location>
        <begin position="252"/>
        <end position="276"/>
    </location>
</feature>
<evidence type="ECO:0000256" key="1">
    <source>
        <dbReference type="SAM" id="MobiDB-lite"/>
    </source>
</evidence>
<feature type="region of interest" description="Disordered" evidence="1">
    <location>
        <begin position="534"/>
        <end position="563"/>
    </location>
</feature>
<dbReference type="Proteomes" id="UP001286313">
    <property type="component" value="Unassembled WGS sequence"/>
</dbReference>
<name>A0AAE1FDF8_PETCI</name>
<keyword evidence="3" id="KW-1185">Reference proteome</keyword>
<dbReference type="InterPro" id="IPR010736">
    <property type="entry name" value="SHIPPO-rpt"/>
</dbReference>
<dbReference type="InterPro" id="IPR051291">
    <property type="entry name" value="CIMAP"/>
</dbReference>
<evidence type="ECO:0000313" key="2">
    <source>
        <dbReference type="EMBL" id="KAK3871340.1"/>
    </source>
</evidence>
<dbReference type="GO" id="GO:0005856">
    <property type="term" value="C:cytoskeleton"/>
    <property type="evidence" value="ECO:0007669"/>
    <property type="project" value="TreeGrafter"/>
</dbReference>
<gene>
    <name evidence="2" type="ORF">Pcinc_023505</name>
</gene>
<dbReference type="AlphaFoldDB" id="A0AAE1FDF8"/>
<dbReference type="Pfam" id="PF07004">
    <property type="entry name" value="SHIPPO-rpt"/>
    <property type="match status" value="15"/>
</dbReference>
<dbReference type="PANTHER" id="PTHR21580">
    <property type="entry name" value="SHIPPO-1-RELATED"/>
    <property type="match status" value="1"/>
</dbReference>
<feature type="compositionally biased region" description="Basic and acidic residues" evidence="1">
    <location>
        <begin position="147"/>
        <end position="156"/>
    </location>
</feature>
<reference evidence="2" key="1">
    <citation type="submission" date="2023-10" db="EMBL/GenBank/DDBJ databases">
        <title>Genome assemblies of two species of porcelain crab, Petrolisthes cinctipes and Petrolisthes manimaculis (Anomura: Porcellanidae).</title>
        <authorList>
            <person name="Angst P."/>
        </authorList>
    </citation>
    <scope>NUCLEOTIDE SEQUENCE</scope>
    <source>
        <strain evidence="2">PB745_01</strain>
        <tissue evidence="2">Gill</tissue>
    </source>
</reference>
<accession>A0AAE1FDF8</accession>
<feature type="region of interest" description="Disordered" evidence="1">
    <location>
        <begin position="323"/>
        <end position="342"/>
    </location>
</feature>
<proteinExistence type="predicted"/>
<feature type="region of interest" description="Disordered" evidence="1">
    <location>
        <begin position="391"/>
        <end position="412"/>
    </location>
</feature>
<evidence type="ECO:0008006" key="4">
    <source>
        <dbReference type="Google" id="ProtNLM"/>
    </source>
</evidence>
<feature type="region of interest" description="Disordered" evidence="1">
    <location>
        <begin position="112"/>
        <end position="141"/>
    </location>
</feature>
<feature type="compositionally biased region" description="Polar residues" evidence="1">
    <location>
        <begin position="542"/>
        <end position="559"/>
    </location>
</feature>
<feature type="region of interest" description="Disordered" evidence="1">
    <location>
        <begin position="181"/>
        <end position="201"/>
    </location>
</feature>
<feature type="region of interest" description="Disordered" evidence="1">
    <location>
        <begin position="475"/>
        <end position="513"/>
    </location>
</feature>
<sequence length="576" mass="62601">MKARCGQTRQAWAAHQGSGGATKSRPPAFTMTSRHEVKPDKAGPGPGQYNVTGLSNKAGKDEPVAASMHIRPKDPKVYITPAPCDYSPDKAEAKVNEASPCFSFGIKVENGKASDAPAPNSYNIPTLLGSTKEGSKHSAPSFTMAARARDEEDKMKIPGPGSYDDSTVDKYKALKSPCFSMGQRTTIPSDHTMKPGPGAHCPEKYIDSGPKFTMAKRLPEDTDKMKVPGPGTYESGDINNCREKLPAFTMAPKTTLPTDRSPKPAPNAYSPEKYNESGPMYTMAMRLPDDSDKMKVPGPGSYNAGDIDMCREKLPAYTMAPRTQLPTDRTPKPAPNAYAPEKYNESGPMYTMAMLLPDSDKMKVPGPGSYNAGDIDMCREKLPAYTMAPRTQLPTDRTPKPAPNAYAPEKYNESGPMFTMAMRLPDDSDKMKVPGPGSYNAGDIDMCREKLPAYTMAPKTTLPCDHTNKPAPNAYAPEKYVPAGPKFSLSARPVEERDRMNVPGPGSYEASNLDSCRNAQPAFSMAPKFTLPVDHTIKPAPNTYSPEKSESSEQANTPHFSFGIKHSKYLGQLRVQ</sequence>
<dbReference type="PANTHER" id="PTHR21580:SF28">
    <property type="entry name" value="BOREALIN N-TERMINAL DOMAIN-CONTAINING PROTEIN-RELATED"/>
    <property type="match status" value="1"/>
</dbReference>
<feature type="region of interest" description="Disordered" evidence="1">
    <location>
        <begin position="147"/>
        <end position="166"/>
    </location>
</feature>
<dbReference type="EMBL" id="JAWQEG010002527">
    <property type="protein sequence ID" value="KAK3871340.1"/>
    <property type="molecule type" value="Genomic_DNA"/>
</dbReference>
<feature type="region of interest" description="Disordered" evidence="1">
    <location>
        <begin position="1"/>
        <end position="60"/>
    </location>
</feature>
<protein>
    <recommendedName>
        <fullName evidence="4">Outer dense fiber protein 3</fullName>
    </recommendedName>
</protein>
<comment type="caution">
    <text evidence="2">The sequence shown here is derived from an EMBL/GenBank/DDBJ whole genome shotgun (WGS) entry which is preliminary data.</text>
</comment>